<keyword evidence="1" id="KW-0472">Membrane</keyword>
<feature type="transmembrane region" description="Helical" evidence="1">
    <location>
        <begin position="79"/>
        <end position="98"/>
    </location>
</feature>
<organism evidence="2">
    <name type="scientific">Lotus japonicus</name>
    <name type="common">Lotus corniculatus var. japonicus</name>
    <dbReference type="NCBI Taxonomy" id="34305"/>
    <lineage>
        <taxon>Eukaryota</taxon>
        <taxon>Viridiplantae</taxon>
        <taxon>Streptophyta</taxon>
        <taxon>Embryophyta</taxon>
        <taxon>Tracheophyta</taxon>
        <taxon>Spermatophyta</taxon>
        <taxon>Magnoliopsida</taxon>
        <taxon>eudicotyledons</taxon>
        <taxon>Gunneridae</taxon>
        <taxon>Pentapetalae</taxon>
        <taxon>rosids</taxon>
        <taxon>fabids</taxon>
        <taxon>Fabales</taxon>
        <taxon>Fabaceae</taxon>
        <taxon>Papilionoideae</taxon>
        <taxon>50 kb inversion clade</taxon>
        <taxon>NPAAA clade</taxon>
        <taxon>Hologalegina</taxon>
        <taxon>robinioid clade</taxon>
        <taxon>Loteae</taxon>
        <taxon>Lotus</taxon>
    </lineage>
</organism>
<reference evidence="2" key="1">
    <citation type="submission" date="2012-05" db="EMBL/GenBank/DDBJ databases">
        <authorList>
            <person name="Krishnakumar V."/>
            <person name="Cheung F."/>
            <person name="Xiao Y."/>
            <person name="Chan A."/>
            <person name="Moskal W.A."/>
            <person name="Town C.D."/>
        </authorList>
    </citation>
    <scope>NUCLEOTIDE SEQUENCE</scope>
</reference>
<protein>
    <submittedName>
        <fullName evidence="2">Uncharacterized protein</fullName>
    </submittedName>
</protein>
<proteinExistence type="evidence at transcript level"/>
<dbReference type="EMBL" id="BT149751">
    <property type="protein sequence ID" value="AFK49545.1"/>
    <property type="molecule type" value="mRNA"/>
</dbReference>
<feature type="transmembrane region" description="Helical" evidence="1">
    <location>
        <begin position="53"/>
        <end position="73"/>
    </location>
</feature>
<accession>I3TAK3</accession>
<evidence type="ECO:0000256" key="1">
    <source>
        <dbReference type="SAM" id="Phobius"/>
    </source>
</evidence>
<sequence>MSLQIARKSEAKKEAQNLQCHFLYRLHSFLRFVMTDVFIRPLRDRICGPLSDVIIGHVHAFLCLLSCMCNLIVVLPSYFVFPLLLAFVILVTFVPSNLSVYECVQAQKVYFCK</sequence>
<name>I3TAK3_LOTJA</name>
<evidence type="ECO:0000313" key="2">
    <source>
        <dbReference type="EMBL" id="AFK49545.1"/>
    </source>
</evidence>
<dbReference type="AlphaFoldDB" id="I3TAK3"/>
<keyword evidence="1" id="KW-0812">Transmembrane</keyword>
<keyword evidence="1" id="KW-1133">Transmembrane helix</keyword>